<sequence>MASAETRLSVSVADPSAKDDNNT</sequence>
<proteinExistence type="predicted"/>
<feature type="non-terminal residue" evidence="2">
    <location>
        <position position="23"/>
    </location>
</feature>
<dbReference type="EMBL" id="AGNL01021081">
    <property type="protein sequence ID" value="EJK60453.1"/>
    <property type="molecule type" value="Genomic_DNA"/>
</dbReference>
<gene>
    <name evidence="2" type="ORF">THAOC_19192</name>
</gene>
<organism evidence="2 3">
    <name type="scientific">Thalassiosira oceanica</name>
    <name type="common">Marine diatom</name>
    <dbReference type="NCBI Taxonomy" id="159749"/>
    <lineage>
        <taxon>Eukaryota</taxon>
        <taxon>Sar</taxon>
        <taxon>Stramenopiles</taxon>
        <taxon>Ochrophyta</taxon>
        <taxon>Bacillariophyta</taxon>
        <taxon>Coscinodiscophyceae</taxon>
        <taxon>Thalassiosirophycidae</taxon>
        <taxon>Thalassiosirales</taxon>
        <taxon>Thalassiosiraceae</taxon>
        <taxon>Thalassiosira</taxon>
    </lineage>
</organism>
<dbReference type="AlphaFoldDB" id="K0S2W6"/>
<accession>K0S2W6</accession>
<dbReference type="Proteomes" id="UP000266841">
    <property type="component" value="Unassembled WGS sequence"/>
</dbReference>
<comment type="caution">
    <text evidence="2">The sequence shown here is derived from an EMBL/GenBank/DDBJ whole genome shotgun (WGS) entry which is preliminary data.</text>
</comment>
<protein>
    <submittedName>
        <fullName evidence="2">Uncharacterized protein</fullName>
    </submittedName>
</protein>
<evidence type="ECO:0000313" key="2">
    <source>
        <dbReference type="EMBL" id="EJK60453.1"/>
    </source>
</evidence>
<name>K0S2W6_THAOC</name>
<evidence type="ECO:0000313" key="3">
    <source>
        <dbReference type="Proteomes" id="UP000266841"/>
    </source>
</evidence>
<reference evidence="2 3" key="1">
    <citation type="journal article" date="2012" name="Genome Biol.">
        <title>Genome and low-iron response of an oceanic diatom adapted to chronic iron limitation.</title>
        <authorList>
            <person name="Lommer M."/>
            <person name="Specht M."/>
            <person name="Roy A.S."/>
            <person name="Kraemer L."/>
            <person name="Andreson R."/>
            <person name="Gutowska M.A."/>
            <person name="Wolf J."/>
            <person name="Bergner S.V."/>
            <person name="Schilhabel M.B."/>
            <person name="Klostermeier U.C."/>
            <person name="Beiko R.G."/>
            <person name="Rosenstiel P."/>
            <person name="Hippler M."/>
            <person name="Laroche J."/>
        </authorList>
    </citation>
    <scope>NUCLEOTIDE SEQUENCE [LARGE SCALE GENOMIC DNA]</scope>
    <source>
        <strain evidence="2 3">CCMP1005</strain>
    </source>
</reference>
<evidence type="ECO:0000256" key="1">
    <source>
        <dbReference type="SAM" id="MobiDB-lite"/>
    </source>
</evidence>
<keyword evidence="3" id="KW-1185">Reference proteome</keyword>
<feature type="region of interest" description="Disordered" evidence="1">
    <location>
        <begin position="1"/>
        <end position="23"/>
    </location>
</feature>